<gene>
    <name evidence="1" type="ORF">MNBD_GAMMA22-2709</name>
</gene>
<organism evidence="1">
    <name type="scientific">hydrothermal vent metagenome</name>
    <dbReference type="NCBI Taxonomy" id="652676"/>
    <lineage>
        <taxon>unclassified sequences</taxon>
        <taxon>metagenomes</taxon>
        <taxon>ecological metagenomes</taxon>
    </lineage>
</organism>
<evidence type="ECO:0008006" key="2">
    <source>
        <dbReference type="Google" id="ProtNLM"/>
    </source>
</evidence>
<dbReference type="AlphaFoldDB" id="A0A3B0ZDC2"/>
<accession>A0A3B0ZDC2</accession>
<sequence>MFFLRFIAYILLLVSIIYSNLVLAESNDDKLSITAGYQYTQGKYSQDIDTVIHYVPVSVLFTRNKWRYELTVPYIATTGGNVIPGTNGSMFFGGGNTNGIGGIGMGNNSATTTSPVTNSGLGDIFARMVYSLDAKKNSDFYYELEANIKFGTADASKALGTGENDYALGLNTSYGTTTVPYFNIGYKIMGDSAIVDYNNVVYATAGVSFTASQTLRYGFSFDYQQTTVNGLNDFQQANIFYSWLQDKNRTISFSVLTGLTDSSPDFGAGIYITNKL</sequence>
<dbReference type="EMBL" id="UOFS01000006">
    <property type="protein sequence ID" value="VAW91415.1"/>
    <property type="molecule type" value="Genomic_DNA"/>
</dbReference>
<protein>
    <recommendedName>
        <fullName evidence="2">Transporter</fullName>
    </recommendedName>
</protein>
<reference evidence="1" key="1">
    <citation type="submission" date="2018-06" db="EMBL/GenBank/DDBJ databases">
        <authorList>
            <person name="Zhirakovskaya E."/>
        </authorList>
    </citation>
    <scope>NUCLEOTIDE SEQUENCE</scope>
</reference>
<evidence type="ECO:0000313" key="1">
    <source>
        <dbReference type="EMBL" id="VAW91415.1"/>
    </source>
</evidence>
<name>A0A3B0ZDC2_9ZZZZ</name>
<proteinExistence type="predicted"/>